<accession>A0A6G0R7L7</accession>
<proteinExistence type="predicted"/>
<dbReference type="EMBL" id="QXFY01001290">
    <property type="protein sequence ID" value="KAE9322112.1"/>
    <property type="molecule type" value="Genomic_DNA"/>
</dbReference>
<name>A0A6G0R7L7_9STRA</name>
<gene>
    <name evidence="1" type="ORF">PF008_g17662</name>
</gene>
<dbReference type="AlphaFoldDB" id="A0A6G0R7L7"/>
<organism evidence="1 2">
    <name type="scientific">Phytophthora fragariae</name>
    <dbReference type="NCBI Taxonomy" id="53985"/>
    <lineage>
        <taxon>Eukaryota</taxon>
        <taxon>Sar</taxon>
        <taxon>Stramenopiles</taxon>
        <taxon>Oomycota</taxon>
        <taxon>Peronosporomycetes</taxon>
        <taxon>Peronosporales</taxon>
        <taxon>Peronosporaceae</taxon>
        <taxon>Phytophthora</taxon>
    </lineage>
</organism>
<comment type="caution">
    <text evidence="1">The sequence shown here is derived from an EMBL/GenBank/DDBJ whole genome shotgun (WGS) entry which is preliminary data.</text>
</comment>
<protein>
    <submittedName>
        <fullName evidence="1">Uncharacterized protein</fullName>
    </submittedName>
</protein>
<sequence length="123" mass="13205">MKVIENLPAPLDETGYPPGVSLPTFAGLAIEVCGTRSPQTSNLAIWTTARWKDAIFVDHGRQGVDDVVEKEWSVAVLRRHLSRGAIIPASAQSEIAMLLCAGCVARLVTRTVVRSSTHARLAG</sequence>
<dbReference type="Proteomes" id="UP000486351">
    <property type="component" value="Unassembled WGS sequence"/>
</dbReference>
<evidence type="ECO:0000313" key="2">
    <source>
        <dbReference type="Proteomes" id="UP000486351"/>
    </source>
</evidence>
<reference evidence="1 2" key="1">
    <citation type="submission" date="2018-09" db="EMBL/GenBank/DDBJ databases">
        <title>Genomic investigation of the strawberry pathogen Phytophthora fragariae indicates pathogenicity is determined by transcriptional variation in three key races.</title>
        <authorList>
            <person name="Adams T.M."/>
            <person name="Armitage A.D."/>
            <person name="Sobczyk M.K."/>
            <person name="Bates H.J."/>
            <person name="Dunwell J.M."/>
            <person name="Nellist C.F."/>
            <person name="Harrison R.J."/>
        </authorList>
    </citation>
    <scope>NUCLEOTIDE SEQUENCE [LARGE SCALE GENOMIC DNA]</scope>
    <source>
        <strain evidence="1 2">NOV-77</strain>
    </source>
</reference>
<evidence type="ECO:0000313" key="1">
    <source>
        <dbReference type="EMBL" id="KAE9322112.1"/>
    </source>
</evidence>